<evidence type="ECO:0000313" key="10">
    <source>
        <dbReference type="Proteomes" id="UP000001822"/>
    </source>
</evidence>
<evidence type="ECO:0000256" key="2">
    <source>
        <dbReference type="ARBA" id="ARBA00022801"/>
    </source>
</evidence>
<dbReference type="PROSITE" id="PS50093">
    <property type="entry name" value="PKD"/>
    <property type="match status" value="4"/>
</dbReference>
<dbReference type="SUPFAM" id="SSF49299">
    <property type="entry name" value="PKD domain"/>
    <property type="match status" value="4"/>
</dbReference>
<dbReference type="InterPro" id="IPR026444">
    <property type="entry name" value="Secre_tail"/>
</dbReference>
<keyword evidence="3" id="KW-0119">Carbohydrate metabolism</keyword>
<dbReference type="GO" id="GO:0016798">
    <property type="term" value="F:hydrolase activity, acting on glycosyl bonds"/>
    <property type="evidence" value="ECO:0007669"/>
    <property type="project" value="UniProtKB-KW"/>
</dbReference>
<evidence type="ECO:0000256" key="5">
    <source>
        <dbReference type="ARBA" id="ARBA00023326"/>
    </source>
</evidence>
<reference evidence="9 10" key="1">
    <citation type="journal article" date="2007" name="Appl. Environ. Microbiol.">
        <title>Genome sequence of the cellulolytic gliding bacterium Cytophaga hutchinsonii.</title>
        <authorList>
            <person name="Xie G."/>
            <person name="Bruce D.C."/>
            <person name="Challacombe J.F."/>
            <person name="Chertkov O."/>
            <person name="Detter J.C."/>
            <person name="Gilna P."/>
            <person name="Han C.S."/>
            <person name="Lucas S."/>
            <person name="Misra M."/>
            <person name="Myers G.L."/>
            <person name="Richardson P."/>
            <person name="Tapia R."/>
            <person name="Thayer N."/>
            <person name="Thompson L.S."/>
            <person name="Brettin T.S."/>
            <person name="Henrissat B."/>
            <person name="Wilson D.B."/>
            <person name="McBride M.J."/>
        </authorList>
    </citation>
    <scope>NUCLEOTIDE SEQUENCE [LARGE SCALE GENOMIC DNA]</scope>
    <source>
        <strain evidence="10">ATCC 33406 / DSM 1761 / CIP 103989 / NBRC 15051 / NCIMB 9469 / D465</strain>
    </source>
</reference>
<comment type="similarity">
    <text evidence="6">Belongs to the glycosyl hydrolase 74 family.</text>
</comment>
<evidence type="ECO:0000256" key="6">
    <source>
        <dbReference type="ARBA" id="ARBA00037986"/>
    </source>
</evidence>
<feature type="domain" description="PKD" evidence="7">
    <location>
        <begin position="955"/>
        <end position="1039"/>
    </location>
</feature>
<organism evidence="9 10">
    <name type="scientific">Cytophaga hutchinsonii (strain ATCC 33406 / DSM 1761 / CIP 103989 / NBRC 15051 / NCIMB 9469 / D465)</name>
    <dbReference type="NCBI Taxonomy" id="269798"/>
    <lineage>
        <taxon>Bacteria</taxon>
        <taxon>Pseudomonadati</taxon>
        <taxon>Bacteroidota</taxon>
        <taxon>Cytophagia</taxon>
        <taxon>Cytophagales</taxon>
        <taxon>Cytophagaceae</taxon>
        <taxon>Cytophaga</taxon>
    </lineage>
</organism>
<dbReference type="Gene3D" id="2.60.40.10">
    <property type="entry name" value="Immunoglobulins"/>
    <property type="match status" value="5"/>
</dbReference>
<proteinExistence type="inferred from homology"/>
<dbReference type="InterPro" id="IPR000601">
    <property type="entry name" value="PKD_dom"/>
</dbReference>
<dbReference type="GO" id="GO:0000272">
    <property type="term" value="P:polysaccharide catabolic process"/>
    <property type="evidence" value="ECO:0007669"/>
    <property type="project" value="UniProtKB-KW"/>
</dbReference>
<feature type="domain" description="PKD" evidence="7">
    <location>
        <begin position="1035"/>
        <end position="1113"/>
    </location>
</feature>
<sequence length="1288" mass="132239">MTKSSYSFFQVYTQRIILPLLFLLTYTVTFSQTYKWDNVAIGGGGFVSGIITSKTEQNVMFARTDVGGAYRWDATNSKWIPLLDWNSESETGYQGVESIAMDPKASKNVYMLVGTDYFNAGKTAILRSSDYGNTFAVTDVTSKFKAHGNGMGRQNGEKLVVDPNKGSILFCGTRYNGLFKSTDSGASWNNVTTTGSGTPNGNGLSFVLIDPKSGTTGNASQTIFFGISQTNDNFYKSTNGGASFSAVTGGPNLMPQRAVLASDNNMYITYADKEGPWNISNGQIWKYNITTGVWTNVTPTVPTMVAGFGGISVDPNNPNRLIASTTNLYWTQFPDSYGDRFFLSTNGGATWTDLVGNSGITVNPNGCTWITGKSIHWAGCIEFNPFNTAQAYVISGNGIFVCDNVNAATTTWKFLVKGLEETVPLDIVSITGGPLVSVIGDYDGFIHTDVTQYAPIHTPNIGTTTGLAVAALNSSKMVRVGNDMYYTLNQGASAWTKTTSLNGTKGKVALSANGTTLLHCPEGSSTMYRSTNNGSSWSTCNGISIKDAVPVADMVNSSKFYAYSNTSGSVMVSTDGGANFTAASNAGTNGSPIMRTVPGIEGDIWLALYDGGLKHSTNSGTTFTSISNVTTCSAVGLGKAAPSATYHTIYIWGTVGGVKGAFRSIDKGVTWVRINDDAHEYGGPGNGQFIIGDMNVYGRVYMSTVGRGIAYGETTTATCTATITSASTSFCTGGSLLLTASTGTTYKWYKDNVAITGATNSTYAATAAGSYTVDVTNAGSCTATADAKTITATALPTAAITTTAGSFCAGSALSLAASTGTGLTYQWSNAAGTISGATASTYAVNVAGTYKVTVTNTATTCSATSADKTITATALPTAAITTTASSFCAGSALSLAANTGTGLTYQWSNAAGTISGATASTYAATVAGTYKVTVTNTATTCSATSADKTITATALPTAAITTTASSFCAGSALSLAANSGTGLTYQWSNAAGTISGATASTYAANVAGTYKVTVTNSATTCSATSADKTITATALPTAAITTTANSFCAGSALSLAANSGTGLTYQWSNAAGTISGATASTYAVNVAGTYKVTVTNSATTCSATSADKTVTVTNSLTWYEDADGDGKGDPNVTVSSCTQPSGYVSTAGDTCPADPAKTAAGNCGCGKTETSCLDCAGVPNGAAFMDNCSICVGGTTGKNPCITTATINGANTNITVSPQPFQSHTTIKLDNIGKIQSLLIISSAGSIVDSRQDINATEITLGESLSAGMYSVILTTESGVYTTKIVKF</sequence>
<dbReference type="InterPro" id="IPR013783">
    <property type="entry name" value="Ig-like_fold"/>
</dbReference>
<dbReference type="RefSeq" id="WP_011584545.1">
    <property type="nucleotide sequence ID" value="NC_008255.1"/>
</dbReference>
<keyword evidence="10" id="KW-1185">Reference proteome</keyword>
<evidence type="ECO:0000313" key="9">
    <source>
        <dbReference type="EMBL" id="ABG58430.1"/>
    </source>
</evidence>
<feature type="domain" description="PKD" evidence="7">
    <location>
        <begin position="875"/>
        <end position="959"/>
    </location>
</feature>
<keyword evidence="4 9" id="KW-0326">Glycosidase</keyword>
<accession>A0A6N4SQ04</accession>
<dbReference type="GO" id="GO:0010411">
    <property type="term" value="P:xyloglucan metabolic process"/>
    <property type="evidence" value="ECO:0007669"/>
    <property type="project" value="TreeGrafter"/>
</dbReference>
<evidence type="ECO:0000256" key="1">
    <source>
        <dbReference type="ARBA" id="ARBA00022729"/>
    </source>
</evidence>
<keyword evidence="5" id="KW-0624">Polysaccharide degradation</keyword>
<dbReference type="EMBL" id="CP000383">
    <property type="protein sequence ID" value="ABG58430.1"/>
    <property type="molecule type" value="Genomic_DNA"/>
</dbReference>
<dbReference type="PANTHER" id="PTHR43739:SF2">
    <property type="entry name" value="OLIGOXYLOGLUCAN-REDUCING END-SPECIFIC XYLOGLUCANASE-RELATED"/>
    <property type="match status" value="1"/>
</dbReference>
<feature type="domain" description="Ig-like" evidence="8">
    <location>
        <begin position="712"/>
        <end position="791"/>
    </location>
</feature>
<evidence type="ECO:0000259" key="8">
    <source>
        <dbReference type="PROSITE" id="PS50835"/>
    </source>
</evidence>
<keyword evidence="2 9" id="KW-0378">Hydrolase</keyword>
<dbReference type="Gene3D" id="2.130.10.10">
    <property type="entry name" value="YVTN repeat-like/Quinoprotein amine dehydrogenase"/>
    <property type="match status" value="2"/>
</dbReference>
<dbReference type="InterPro" id="IPR015943">
    <property type="entry name" value="WD40/YVTN_repeat-like_dom_sf"/>
</dbReference>
<evidence type="ECO:0000256" key="4">
    <source>
        <dbReference type="ARBA" id="ARBA00023295"/>
    </source>
</evidence>
<feature type="domain" description="PKD" evidence="7">
    <location>
        <begin position="795"/>
        <end position="879"/>
    </location>
</feature>
<dbReference type="InterPro" id="IPR007110">
    <property type="entry name" value="Ig-like_dom"/>
</dbReference>
<name>A0A6N4SQ04_CYTH3</name>
<dbReference type="InterPro" id="IPR035986">
    <property type="entry name" value="PKD_dom_sf"/>
</dbReference>
<dbReference type="PROSITE" id="PS50835">
    <property type="entry name" value="IG_LIKE"/>
    <property type="match status" value="1"/>
</dbReference>
<dbReference type="SUPFAM" id="SSF110296">
    <property type="entry name" value="Oligoxyloglucan reducing end-specific cellobiohydrolase"/>
    <property type="match status" value="2"/>
</dbReference>
<dbReference type="EC" id="3.2.1.-" evidence="9"/>
<dbReference type="PANTHER" id="PTHR43739">
    <property type="entry name" value="XYLOGLUCANASE (EUROFUNG)"/>
    <property type="match status" value="1"/>
</dbReference>
<gene>
    <name evidence="9" type="ordered locus">CHU_1155</name>
</gene>
<keyword evidence="1" id="KW-0732">Signal</keyword>
<dbReference type="NCBIfam" id="TIGR04183">
    <property type="entry name" value="Por_Secre_tail"/>
    <property type="match status" value="1"/>
</dbReference>
<dbReference type="InterPro" id="IPR052025">
    <property type="entry name" value="Xyloglucanase_GH74"/>
</dbReference>
<protein>
    <submittedName>
        <fullName evidence="9">CHU large protein candidate xyloglucanase, glycoside hydrolase family 74 protein</fullName>
        <ecNumber evidence="9">3.2.1.-</ecNumber>
    </submittedName>
</protein>
<dbReference type="OrthoDB" id="610388at2"/>
<dbReference type="Proteomes" id="UP000001822">
    <property type="component" value="Chromosome"/>
</dbReference>
<evidence type="ECO:0000256" key="3">
    <source>
        <dbReference type="ARBA" id="ARBA00023277"/>
    </source>
</evidence>
<dbReference type="KEGG" id="chu:CHU_1155"/>
<evidence type="ECO:0000259" key="7">
    <source>
        <dbReference type="PROSITE" id="PS50093"/>
    </source>
</evidence>